<dbReference type="Gene3D" id="3.40.1360.10">
    <property type="match status" value="1"/>
</dbReference>
<keyword evidence="16" id="KW-1185">Reference proteome</keyword>
<keyword evidence="1 12" id="KW-0240">DNA-directed RNA polymerase</keyword>
<evidence type="ECO:0000256" key="11">
    <source>
        <dbReference type="ARBA" id="ARBA00023163"/>
    </source>
</evidence>
<keyword evidence="9" id="KW-0460">Magnesium</keyword>
<evidence type="ECO:0000256" key="12">
    <source>
        <dbReference type="HAMAP-Rule" id="MF_00974"/>
    </source>
</evidence>
<dbReference type="HAMAP" id="MF_00974">
    <property type="entry name" value="DNA_primase_DnaG"/>
    <property type="match status" value="1"/>
</dbReference>
<dbReference type="Gene3D" id="3.90.980.10">
    <property type="entry name" value="DNA primase, catalytic core, N-terminal domain"/>
    <property type="match status" value="1"/>
</dbReference>
<comment type="cofactor">
    <cofactor evidence="12 13">
        <name>Zn(2+)</name>
        <dbReference type="ChEBI" id="CHEBI:29105"/>
    </cofactor>
    <text evidence="12 13">Binds 1 zinc ion per monomer.</text>
</comment>
<dbReference type="PANTHER" id="PTHR30313:SF2">
    <property type="entry name" value="DNA PRIMASE"/>
    <property type="match status" value="1"/>
</dbReference>
<evidence type="ECO:0000313" key="15">
    <source>
        <dbReference type="EMBL" id="MBM7637073.1"/>
    </source>
</evidence>
<dbReference type="SUPFAM" id="SSF57783">
    <property type="entry name" value="Zinc beta-ribbon"/>
    <property type="match status" value="1"/>
</dbReference>
<dbReference type="RefSeq" id="WP_205017924.1">
    <property type="nucleotide sequence ID" value="NZ_JAFBEI010000058.1"/>
</dbReference>
<dbReference type="InterPro" id="IPR030846">
    <property type="entry name" value="DnaG_bac"/>
</dbReference>
<dbReference type="SMART" id="SM00493">
    <property type="entry name" value="TOPRIM"/>
    <property type="match status" value="1"/>
</dbReference>
<evidence type="ECO:0000256" key="8">
    <source>
        <dbReference type="ARBA" id="ARBA00022833"/>
    </source>
</evidence>
<reference evidence="15 16" key="1">
    <citation type="submission" date="2021-01" db="EMBL/GenBank/DDBJ databases">
        <title>Genomic Encyclopedia of Type Strains, Phase IV (KMG-IV): sequencing the most valuable type-strain genomes for metagenomic binning, comparative biology and taxonomic classification.</title>
        <authorList>
            <person name="Goeker M."/>
        </authorList>
    </citation>
    <scope>NUCLEOTIDE SEQUENCE [LARGE SCALE GENOMIC DNA]</scope>
    <source>
        <strain evidence="15 16">DSM 27513</strain>
    </source>
</reference>
<dbReference type="Pfam" id="PF13155">
    <property type="entry name" value="Toprim_2"/>
    <property type="match status" value="1"/>
</dbReference>
<feature type="zinc finger region" description="CHC2-type" evidence="12">
    <location>
        <begin position="38"/>
        <end position="62"/>
    </location>
</feature>
<comment type="domain">
    <text evidence="12">Contains an N-terminal zinc-binding domain, a central core domain that contains the primase activity, and a C-terminal DnaB-binding domain.</text>
</comment>
<protein>
    <recommendedName>
        <fullName evidence="12 13">DNA primase</fullName>
        <ecNumber evidence="12">2.7.7.101</ecNumber>
    </recommendedName>
</protein>
<comment type="function">
    <text evidence="12 13">RNA polymerase that catalyzes the synthesis of short RNA molecules used as primers for DNA polymerase during DNA replication.</text>
</comment>
<dbReference type="EMBL" id="JAFBEI010000058">
    <property type="protein sequence ID" value="MBM7637073.1"/>
    <property type="molecule type" value="Genomic_DNA"/>
</dbReference>
<evidence type="ECO:0000256" key="9">
    <source>
        <dbReference type="ARBA" id="ARBA00022842"/>
    </source>
</evidence>
<dbReference type="InterPro" id="IPR037068">
    <property type="entry name" value="DNA_primase_core_N_sf"/>
</dbReference>
<comment type="subunit">
    <text evidence="12">Monomer. Interacts with DnaB.</text>
</comment>
<sequence length="598" mass="68189">MYLNKETIADIKQSTNIVDVIGEVVSLTKSGRNYLGLCPFHKEKTPSFNVLEDKQFYHCFGCGRSGDVFKFLEDYRQVTFAESAGILAERLGLDLKLPTRQTNPAQVSPHQPLYSINQDAERFYKAVLKTTKVGEEARQYLYRRGLTDELIEAFDIGLAPGEPDYLYRSLSQKYEESVLMDSGLFNLSDQTNRFYDAFQNRIMFPLRDEFGRVIGFSGRVWQQSSGSDRQGQAKYKNTRATAIFNKSYELYHLDKAKPVMAKTHEVYLMEGFLDVIAAHRAGIENAVASMGTALTPEHVNHLKQLTKKVIVTYDGDSAGQHAIAKSLELLSDFVVDIVRLPDQLDPDEFVQAKGPEALEKLLEQSRISRVEFLMHYLLPENSDNLQAQINYVDKIATLIAQTPSITAQNSYITKVADLLPDFDYFQVEQAVNNQRLQMRGQLSQSLETGGALQTVTVELPVAKQMTALRRAENQLFHRMLNYPYVFNDYRLRGDFYFETPELQTLFKVLEQEGELDSYVLAGLDDRTQAAYYAVLEERLPEEVTEKELQELDKQRQRLLAQQDIRKQGKLVRETTSLGDQEAALIALEALIAQKRKLE</sequence>
<dbReference type="InterPro" id="IPR006171">
    <property type="entry name" value="TOPRIM_dom"/>
</dbReference>
<dbReference type="GO" id="GO:0016779">
    <property type="term" value="F:nucleotidyltransferase activity"/>
    <property type="evidence" value="ECO:0007669"/>
    <property type="project" value="UniProtKB-KW"/>
</dbReference>
<dbReference type="SUPFAM" id="SSF56731">
    <property type="entry name" value="DNA primase core"/>
    <property type="match status" value="1"/>
</dbReference>
<dbReference type="InterPro" id="IPR006295">
    <property type="entry name" value="DNA_primase_DnaG"/>
</dbReference>
<dbReference type="Pfam" id="PF01807">
    <property type="entry name" value="Zn_ribbon_DnaG"/>
    <property type="match status" value="1"/>
</dbReference>
<name>A0ABS2PNQ4_9STRE</name>
<evidence type="ECO:0000256" key="5">
    <source>
        <dbReference type="ARBA" id="ARBA00022705"/>
    </source>
</evidence>
<dbReference type="InterPro" id="IPR016136">
    <property type="entry name" value="DNA_helicase_N/primase_C"/>
</dbReference>
<evidence type="ECO:0000259" key="14">
    <source>
        <dbReference type="PROSITE" id="PS50880"/>
    </source>
</evidence>
<feature type="domain" description="Toprim" evidence="14">
    <location>
        <begin position="264"/>
        <end position="345"/>
    </location>
</feature>
<dbReference type="InterPro" id="IPR050219">
    <property type="entry name" value="DnaG_primase"/>
</dbReference>
<comment type="similarity">
    <text evidence="12 13">Belongs to the DnaG primase family.</text>
</comment>
<keyword evidence="3 12" id="KW-0808">Transferase</keyword>
<dbReference type="EC" id="2.7.7.101" evidence="12"/>
<dbReference type="PANTHER" id="PTHR30313">
    <property type="entry name" value="DNA PRIMASE"/>
    <property type="match status" value="1"/>
</dbReference>
<dbReference type="SMART" id="SM00400">
    <property type="entry name" value="ZnF_CHCC"/>
    <property type="match status" value="1"/>
</dbReference>
<evidence type="ECO:0000256" key="2">
    <source>
        <dbReference type="ARBA" id="ARBA00022515"/>
    </source>
</evidence>
<dbReference type="NCBIfam" id="TIGR01391">
    <property type="entry name" value="dnaG"/>
    <property type="match status" value="1"/>
</dbReference>
<keyword evidence="2 12" id="KW-0639">Primosome</keyword>
<keyword evidence="5 12" id="KW-0235">DNA replication</keyword>
<keyword evidence="11 12" id="KW-0804">Transcription</keyword>
<proteinExistence type="inferred from homology"/>
<comment type="caution">
    <text evidence="15">The sequence shown here is derived from an EMBL/GenBank/DDBJ whole genome shotgun (WGS) entry which is preliminary data.</text>
</comment>
<evidence type="ECO:0000256" key="1">
    <source>
        <dbReference type="ARBA" id="ARBA00022478"/>
    </source>
</evidence>
<keyword evidence="4 12" id="KW-0548">Nucleotidyltransferase</keyword>
<keyword evidence="6 12" id="KW-0479">Metal-binding</keyword>
<dbReference type="PROSITE" id="PS50880">
    <property type="entry name" value="TOPRIM"/>
    <property type="match status" value="1"/>
</dbReference>
<dbReference type="PIRSF" id="PIRSF002811">
    <property type="entry name" value="DnaG"/>
    <property type="match status" value="1"/>
</dbReference>
<evidence type="ECO:0000256" key="13">
    <source>
        <dbReference type="PIRNR" id="PIRNR002811"/>
    </source>
</evidence>
<comment type="catalytic activity">
    <reaction evidence="12">
        <text>ssDNA + n NTP = ssDNA/pppN(pN)n-1 hybrid + (n-1) diphosphate.</text>
        <dbReference type="EC" id="2.7.7.101"/>
    </reaction>
</comment>
<evidence type="ECO:0000256" key="6">
    <source>
        <dbReference type="ARBA" id="ARBA00022723"/>
    </source>
</evidence>
<gene>
    <name evidence="12" type="primary">dnaG</name>
    <name evidence="15" type="ORF">JOC31_001903</name>
</gene>
<evidence type="ECO:0000256" key="4">
    <source>
        <dbReference type="ARBA" id="ARBA00022695"/>
    </source>
</evidence>
<dbReference type="Gene3D" id="1.10.860.10">
    <property type="entry name" value="DNAb Helicase, Chain A"/>
    <property type="match status" value="1"/>
</dbReference>
<dbReference type="InterPro" id="IPR036977">
    <property type="entry name" value="DNA_primase_Znf_CHC2"/>
</dbReference>
<keyword evidence="7 12" id="KW-0863">Zinc-finger</keyword>
<organism evidence="15 16">
    <name type="scientific">Streptococcus saliviloxodontae</name>
    <dbReference type="NCBI Taxonomy" id="1349416"/>
    <lineage>
        <taxon>Bacteria</taxon>
        <taxon>Bacillati</taxon>
        <taxon>Bacillota</taxon>
        <taxon>Bacilli</taxon>
        <taxon>Lactobacillales</taxon>
        <taxon>Streptococcaceae</taxon>
        <taxon>Streptococcus</taxon>
    </lineage>
</organism>
<dbReference type="InterPro" id="IPR013264">
    <property type="entry name" value="DNAG_N"/>
</dbReference>
<dbReference type="Pfam" id="PF08275">
    <property type="entry name" value="DNAG_N"/>
    <property type="match status" value="1"/>
</dbReference>
<dbReference type="InterPro" id="IPR034151">
    <property type="entry name" value="TOPRIM_DnaG_bac"/>
</dbReference>
<evidence type="ECO:0000256" key="7">
    <source>
        <dbReference type="ARBA" id="ARBA00022771"/>
    </source>
</evidence>
<accession>A0ABS2PNQ4</accession>
<dbReference type="InterPro" id="IPR002694">
    <property type="entry name" value="Znf_CHC2"/>
</dbReference>
<evidence type="ECO:0000313" key="16">
    <source>
        <dbReference type="Proteomes" id="UP000809081"/>
    </source>
</evidence>
<evidence type="ECO:0000256" key="10">
    <source>
        <dbReference type="ARBA" id="ARBA00023125"/>
    </source>
</evidence>
<dbReference type="CDD" id="cd03364">
    <property type="entry name" value="TOPRIM_DnaG_primases"/>
    <property type="match status" value="1"/>
</dbReference>
<evidence type="ECO:0000256" key="3">
    <source>
        <dbReference type="ARBA" id="ARBA00022679"/>
    </source>
</evidence>
<keyword evidence="8 12" id="KW-0862">Zinc</keyword>
<dbReference type="Proteomes" id="UP000809081">
    <property type="component" value="Unassembled WGS sequence"/>
</dbReference>
<keyword evidence="10 12" id="KW-0238">DNA-binding</keyword>
<dbReference type="Gene3D" id="3.90.580.10">
    <property type="entry name" value="Zinc finger, CHC2-type domain"/>
    <property type="match status" value="1"/>
</dbReference>